<protein>
    <submittedName>
        <fullName evidence="1">Uncharacterized protein</fullName>
    </submittedName>
</protein>
<proteinExistence type="predicted"/>
<evidence type="ECO:0000313" key="1">
    <source>
        <dbReference type="EMBL" id="KAJ7189795.1"/>
    </source>
</evidence>
<dbReference type="EMBL" id="JARJCW010000166">
    <property type="protein sequence ID" value="KAJ7189795.1"/>
    <property type="molecule type" value="Genomic_DNA"/>
</dbReference>
<reference evidence="1" key="1">
    <citation type="submission" date="2023-03" db="EMBL/GenBank/DDBJ databases">
        <title>Massive genome expansion in bonnet fungi (Mycena s.s.) driven by repeated elements and novel gene families across ecological guilds.</title>
        <authorList>
            <consortium name="Lawrence Berkeley National Laboratory"/>
            <person name="Harder C.B."/>
            <person name="Miyauchi S."/>
            <person name="Viragh M."/>
            <person name="Kuo A."/>
            <person name="Thoen E."/>
            <person name="Andreopoulos B."/>
            <person name="Lu D."/>
            <person name="Skrede I."/>
            <person name="Drula E."/>
            <person name="Henrissat B."/>
            <person name="Morin E."/>
            <person name="Kohler A."/>
            <person name="Barry K."/>
            <person name="LaButti K."/>
            <person name="Morin E."/>
            <person name="Salamov A."/>
            <person name="Lipzen A."/>
            <person name="Mereny Z."/>
            <person name="Hegedus B."/>
            <person name="Baldrian P."/>
            <person name="Stursova M."/>
            <person name="Weitz H."/>
            <person name="Taylor A."/>
            <person name="Grigoriev I.V."/>
            <person name="Nagy L.G."/>
            <person name="Martin F."/>
            <person name="Kauserud H."/>
        </authorList>
    </citation>
    <scope>NUCLEOTIDE SEQUENCE</scope>
    <source>
        <strain evidence="1">9144</strain>
    </source>
</reference>
<dbReference type="Proteomes" id="UP001219525">
    <property type="component" value="Unassembled WGS sequence"/>
</dbReference>
<sequence>MFIAARCHAFTHRELCGTFVFACMLLHRTFHRSPVLALPPFCTLNSICAYLCRATAPVSMPLPSRAQRATCRAPPFRLRLSPSPRLAPPTGVRALRWAAVRNSEAAEGFELAAGQQVRSDGLLSLLHPFSSPPYAPVQKLRQERARIVTIWAWRGDGDASFGNWALQRSSEAATKELVGRMRPYRSTARRMRPCVLTTRDGFAHIPAYVANHGIWRDVLPIRGTRRAFCSNSRTAVSSWPATLPPASTHLWRADD</sequence>
<keyword evidence="2" id="KW-1185">Reference proteome</keyword>
<dbReference type="AlphaFoldDB" id="A0AAD6UPZ2"/>
<evidence type="ECO:0000313" key="2">
    <source>
        <dbReference type="Proteomes" id="UP001219525"/>
    </source>
</evidence>
<organism evidence="1 2">
    <name type="scientific">Mycena pura</name>
    <dbReference type="NCBI Taxonomy" id="153505"/>
    <lineage>
        <taxon>Eukaryota</taxon>
        <taxon>Fungi</taxon>
        <taxon>Dikarya</taxon>
        <taxon>Basidiomycota</taxon>
        <taxon>Agaricomycotina</taxon>
        <taxon>Agaricomycetes</taxon>
        <taxon>Agaricomycetidae</taxon>
        <taxon>Agaricales</taxon>
        <taxon>Marasmiineae</taxon>
        <taxon>Mycenaceae</taxon>
        <taxon>Mycena</taxon>
    </lineage>
</organism>
<comment type="caution">
    <text evidence="1">The sequence shown here is derived from an EMBL/GenBank/DDBJ whole genome shotgun (WGS) entry which is preliminary data.</text>
</comment>
<name>A0AAD6UPZ2_9AGAR</name>
<gene>
    <name evidence="1" type="ORF">GGX14DRAFT_580415</name>
</gene>
<accession>A0AAD6UPZ2</accession>